<evidence type="ECO:0000256" key="2">
    <source>
        <dbReference type="ARBA" id="ARBA00023125"/>
    </source>
</evidence>
<keyword evidence="3" id="KW-0804">Transcription</keyword>
<dbReference type="PANTHER" id="PTHR44846">
    <property type="entry name" value="MANNOSYL-D-GLYCERATE TRANSPORT/METABOLISM SYSTEM REPRESSOR MNGR-RELATED"/>
    <property type="match status" value="1"/>
</dbReference>
<dbReference type="PRINTS" id="PR00035">
    <property type="entry name" value="HTHGNTR"/>
</dbReference>
<keyword evidence="1" id="KW-0805">Transcription regulation</keyword>
<dbReference type="InterPro" id="IPR036388">
    <property type="entry name" value="WH-like_DNA-bd_sf"/>
</dbReference>
<sequence length="245" mass="27805">MQELFRWVRQTLEKPSTAPRYMQLAMVLEQGINQNKALAGQFFPAERAIAQQLDISRVTVSRALSLLEEKGLIVRQQGVGTRISQHLDYSLDDEEAGFTKLVLQAGGIAGNRWLERTTTLLPDDVASSVPALKGERVTKLRRVRLINGEPVSLETTWIPLALLPAPEILEHSLYQYWAERGILPAKKKVRIKAIACQAETARLLNIQPGMPLLFYRQHTYNAQNSLLEYCEIYCRSDIYEIQISD</sequence>
<proteinExistence type="predicted"/>
<evidence type="ECO:0000256" key="3">
    <source>
        <dbReference type="ARBA" id="ARBA00023163"/>
    </source>
</evidence>
<name>A0A6V7KN52_9HYME</name>
<dbReference type="AlphaFoldDB" id="A0A6V7KN52"/>
<dbReference type="EMBL" id="CADCXW020000231">
    <property type="protein sequence ID" value="CAD1565748.1"/>
    <property type="molecule type" value="Genomic_DNA"/>
</dbReference>
<dbReference type="Gene3D" id="1.10.10.10">
    <property type="entry name" value="Winged helix-like DNA-binding domain superfamily/Winged helix DNA-binding domain"/>
    <property type="match status" value="1"/>
</dbReference>
<evidence type="ECO:0000313" key="5">
    <source>
        <dbReference type="EMBL" id="CAD1565748.1"/>
    </source>
</evidence>
<dbReference type="PROSITE" id="PS50949">
    <property type="entry name" value="HTH_GNTR"/>
    <property type="match status" value="1"/>
</dbReference>
<gene>
    <name evidence="5" type="ORF">BBRV_LOCUS84606</name>
</gene>
<dbReference type="Pfam" id="PF00392">
    <property type="entry name" value="GntR"/>
    <property type="match status" value="1"/>
</dbReference>
<dbReference type="InterPro" id="IPR000524">
    <property type="entry name" value="Tscrpt_reg_HTH_GntR"/>
</dbReference>
<accession>A0A6V7KN52</accession>
<dbReference type="GO" id="GO:0045892">
    <property type="term" value="P:negative regulation of DNA-templated transcription"/>
    <property type="evidence" value="ECO:0007669"/>
    <property type="project" value="TreeGrafter"/>
</dbReference>
<feature type="domain" description="HTH gntR-type" evidence="4">
    <location>
        <begin position="18"/>
        <end position="86"/>
    </location>
</feature>
<evidence type="ECO:0000259" key="4">
    <source>
        <dbReference type="PROSITE" id="PS50949"/>
    </source>
</evidence>
<dbReference type="InterPro" id="IPR050679">
    <property type="entry name" value="Bact_HTH_transcr_reg"/>
</dbReference>
<evidence type="ECO:0000256" key="1">
    <source>
        <dbReference type="ARBA" id="ARBA00023015"/>
    </source>
</evidence>
<dbReference type="SMART" id="SM00345">
    <property type="entry name" value="HTH_GNTR"/>
    <property type="match status" value="1"/>
</dbReference>
<protein>
    <recommendedName>
        <fullName evidence="4">HTH gntR-type domain-containing protein</fullName>
    </recommendedName>
</protein>
<keyword evidence="2" id="KW-0238">DNA-binding</keyword>
<dbReference type="InterPro" id="IPR011663">
    <property type="entry name" value="UTRA"/>
</dbReference>
<dbReference type="Pfam" id="PF07702">
    <property type="entry name" value="UTRA"/>
    <property type="match status" value="1"/>
</dbReference>
<dbReference type="PANTHER" id="PTHR44846:SF1">
    <property type="entry name" value="MANNOSYL-D-GLYCERATE TRANSPORT_METABOLISM SYSTEM REPRESSOR MNGR-RELATED"/>
    <property type="match status" value="1"/>
</dbReference>
<dbReference type="SMART" id="SM00866">
    <property type="entry name" value="UTRA"/>
    <property type="match status" value="1"/>
</dbReference>
<dbReference type="GO" id="GO:0003700">
    <property type="term" value="F:DNA-binding transcription factor activity"/>
    <property type="evidence" value="ECO:0007669"/>
    <property type="project" value="InterPro"/>
</dbReference>
<dbReference type="Gene3D" id="3.40.1410.10">
    <property type="entry name" value="Chorismate lyase-like"/>
    <property type="match status" value="1"/>
</dbReference>
<reference evidence="5" key="1">
    <citation type="submission" date="2020-07" db="EMBL/GenBank/DDBJ databases">
        <authorList>
            <person name="Ferguson B K."/>
        </authorList>
    </citation>
    <scope>NUCLEOTIDE SEQUENCE</scope>
    <source>
        <strain evidence="5">L06</strain>
    </source>
</reference>
<dbReference type="GO" id="GO:0003677">
    <property type="term" value="F:DNA binding"/>
    <property type="evidence" value="ECO:0007669"/>
    <property type="project" value="UniProtKB-KW"/>
</dbReference>
<dbReference type="InterPro" id="IPR036390">
    <property type="entry name" value="WH_DNA-bd_sf"/>
</dbReference>
<dbReference type="SUPFAM" id="SSF46785">
    <property type="entry name" value="Winged helix' DNA-binding domain"/>
    <property type="match status" value="1"/>
</dbReference>
<organism evidence="5">
    <name type="scientific">Bracon brevicornis</name>
    <dbReference type="NCBI Taxonomy" id="1563983"/>
    <lineage>
        <taxon>Eukaryota</taxon>
        <taxon>Metazoa</taxon>
        <taxon>Ecdysozoa</taxon>
        <taxon>Arthropoda</taxon>
        <taxon>Hexapoda</taxon>
        <taxon>Insecta</taxon>
        <taxon>Pterygota</taxon>
        <taxon>Neoptera</taxon>
        <taxon>Endopterygota</taxon>
        <taxon>Hymenoptera</taxon>
        <taxon>Apocrita</taxon>
        <taxon>Ichneumonoidea</taxon>
        <taxon>Braconidae</taxon>
        <taxon>Braconinae</taxon>
        <taxon>Bracon</taxon>
    </lineage>
</organism>
<dbReference type="SUPFAM" id="SSF64288">
    <property type="entry name" value="Chorismate lyase-like"/>
    <property type="match status" value="1"/>
</dbReference>
<dbReference type="CDD" id="cd07377">
    <property type="entry name" value="WHTH_GntR"/>
    <property type="match status" value="1"/>
</dbReference>
<dbReference type="InterPro" id="IPR028978">
    <property type="entry name" value="Chorismate_lyase_/UTRA_dom_sf"/>
</dbReference>